<organism evidence="3 4">
    <name type="scientific">Ideonella margarita</name>
    <dbReference type="NCBI Taxonomy" id="2984191"/>
    <lineage>
        <taxon>Bacteria</taxon>
        <taxon>Pseudomonadati</taxon>
        <taxon>Pseudomonadota</taxon>
        <taxon>Betaproteobacteria</taxon>
        <taxon>Burkholderiales</taxon>
        <taxon>Sphaerotilaceae</taxon>
        <taxon>Ideonella</taxon>
    </lineage>
</organism>
<dbReference type="Proteomes" id="UP001379945">
    <property type="component" value="Unassembled WGS sequence"/>
</dbReference>
<sequence length="863" mass="93261">MTSQFPTDFRWGVATAAHQVEGFNDNCDTWAEEMAEGSPYVDKSGIAIDHYRRFRDDIALIASLGFKHYRFSVEWARVEPSEGVFSAEALTHYRAAVDACVEHGLEPLVTLHHFTSPKWLMPLGGWRGERTPELFARYVAQVMPALGSAVQRVVTLNECNIGVLLQSMFSQLGFVPPIGVDVKAWRAPAWRESAAKACGTDPITYCGFQMAGDARGVATISAAHMAARAVIRKVAPGVKVGLSLALSQPHMVPGGEQNAARMWHGNFRQWLPAIDGDDFFALQNYTREIYGPQGQVATPAGTETTGAGYEFAPEAIASVARRVAAELKLPIIITENGYCGDNDERRVVFIDRALAGLHAAIADGVPITGYTYWTAFDNFEWVFGFGMRFGLIAVDRSTQQRLPKPSAYHLGTIARANALVNAVQPQPQPGNSVDLPQDHQYVPPAAPPGVVFTNVRLFDGTGSAPFAGELRVDGNRITAIARDGQRVPRTNARLVDGRGGVLMPGLTEAHAHLTWPTSVEKFVPGMYLPPEQLALTAARNARILLDHGFTSCYSAGALSKTLEISLRDQIESGGLPGPRLIPSSVEREPPSDGTLLDPGKADEHGAGPVNVAAFVKGCKDIGAKSVKFLISGESALKPGASMELLYTPEELMAAGEAARENDLWLTGHAHAAEAVKLGVKAGFRVLYHCTYADEEALDLLEAHKDELFVAPSIGIIQATLDAAPPPHFDMTHMKQDAEVVLARQKVLVPELRRRGIRLLPGGDYGFPFNPNGRNAWDLELFVRHFGYTPAEALSAATMLGGQIMGLGDELGLLREGFLADLLLVDGDPTLDVAVMQDKHKLAAIMKDGAFHKLPVSQPEAVAA</sequence>
<protein>
    <submittedName>
        <fullName evidence="3">Family 1 glycosylhydrolase</fullName>
    </submittedName>
</protein>
<dbReference type="Pfam" id="PF01979">
    <property type="entry name" value="Amidohydro_1"/>
    <property type="match status" value="1"/>
</dbReference>
<dbReference type="InterPro" id="IPR017853">
    <property type="entry name" value="GH"/>
</dbReference>
<feature type="region of interest" description="Disordered" evidence="1">
    <location>
        <begin position="573"/>
        <end position="602"/>
    </location>
</feature>
<dbReference type="InterPro" id="IPR032466">
    <property type="entry name" value="Metal_Hydrolase"/>
</dbReference>
<dbReference type="InterPro" id="IPR006680">
    <property type="entry name" value="Amidohydro-rel"/>
</dbReference>
<dbReference type="Gene3D" id="3.20.20.80">
    <property type="entry name" value="Glycosidases"/>
    <property type="match status" value="1"/>
</dbReference>
<dbReference type="Gene3D" id="3.20.20.140">
    <property type="entry name" value="Metal-dependent hydrolases"/>
    <property type="match status" value="1"/>
</dbReference>
<dbReference type="SUPFAM" id="SSF51445">
    <property type="entry name" value="(Trans)glycosidases"/>
    <property type="match status" value="1"/>
</dbReference>
<keyword evidence="4" id="KW-1185">Reference proteome</keyword>
<evidence type="ECO:0000259" key="2">
    <source>
        <dbReference type="Pfam" id="PF01979"/>
    </source>
</evidence>
<dbReference type="RefSeq" id="WP_341398622.1">
    <property type="nucleotide sequence ID" value="NZ_JBBUTI010000005.1"/>
</dbReference>
<dbReference type="InterPro" id="IPR001360">
    <property type="entry name" value="Glyco_hydro_1"/>
</dbReference>
<dbReference type="EMBL" id="JBBUTI010000005">
    <property type="protein sequence ID" value="MEK8046334.1"/>
    <property type="molecule type" value="Genomic_DNA"/>
</dbReference>
<dbReference type="PRINTS" id="PR00131">
    <property type="entry name" value="GLHYDRLASE1"/>
</dbReference>
<proteinExistence type="predicted"/>
<dbReference type="Gene3D" id="2.30.40.10">
    <property type="entry name" value="Urease, subunit C, domain 1"/>
    <property type="match status" value="1"/>
</dbReference>
<dbReference type="InterPro" id="IPR051781">
    <property type="entry name" value="Metallo-dep_Hydrolase"/>
</dbReference>
<dbReference type="PANTHER" id="PTHR43135:SF3">
    <property type="entry name" value="ALPHA-D-RIBOSE 1-METHYLPHOSPHONATE 5-TRIPHOSPHATE DIPHOSPHATASE"/>
    <property type="match status" value="1"/>
</dbReference>
<evidence type="ECO:0000313" key="3">
    <source>
        <dbReference type="EMBL" id="MEK8046334.1"/>
    </source>
</evidence>
<dbReference type="InterPro" id="IPR011059">
    <property type="entry name" value="Metal-dep_hydrolase_composite"/>
</dbReference>
<dbReference type="SUPFAM" id="SSF51338">
    <property type="entry name" value="Composite domain of metallo-dependent hydrolases"/>
    <property type="match status" value="1"/>
</dbReference>
<dbReference type="SUPFAM" id="SSF51556">
    <property type="entry name" value="Metallo-dependent hydrolases"/>
    <property type="match status" value="1"/>
</dbReference>
<comment type="caution">
    <text evidence="3">The sequence shown here is derived from an EMBL/GenBank/DDBJ whole genome shotgun (WGS) entry which is preliminary data.</text>
</comment>
<dbReference type="Pfam" id="PF00232">
    <property type="entry name" value="Glyco_hydro_1"/>
    <property type="match status" value="2"/>
</dbReference>
<name>A0ABU9C392_9BURK</name>
<gene>
    <name evidence="3" type="ORF">AACH00_08270</name>
</gene>
<feature type="domain" description="Amidohydrolase-related" evidence="2">
    <location>
        <begin position="501"/>
        <end position="848"/>
    </location>
</feature>
<evidence type="ECO:0000313" key="4">
    <source>
        <dbReference type="Proteomes" id="UP001379945"/>
    </source>
</evidence>
<reference evidence="3 4" key="1">
    <citation type="submission" date="2024-04" db="EMBL/GenBank/DDBJ databases">
        <title>Novel species of the genus Ideonella isolated from streams.</title>
        <authorList>
            <person name="Lu H."/>
        </authorList>
    </citation>
    <scope>NUCLEOTIDE SEQUENCE [LARGE SCALE GENOMIC DNA]</scope>
    <source>
        <strain evidence="3 4">LYT19W</strain>
    </source>
</reference>
<accession>A0ABU9C392</accession>
<dbReference type="PANTHER" id="PTHR43135">
    <property type="entry name" value="ALPHA-D-RIBOSE 1-METHYLPHOSPHONATE 5-TRIPHOSPHATE DIPHOSPHATASE"/>
    <property type="match status" value="1"/>
</dbReference>
<evidence type="ECO:0000256" key="1">
    <source>
        <dbReference type="SAM" id="MobiDB-lite"/>
    </source>
</evidence>